<sequence length="315" mass="38046">MGEFRILYKNLANLSNQQSLRRAKLLEEQRLRRENQFSCQRDIKSENVKRKRIYKDFNYKNNLMLSEWMFEAPTDLEDFILIPCPKGIRVTLSNEKAKNTNCRLYYKNGTENLSFKTNLPKQTILDCILNKISNTLFILDVIKYDGRDFTNCDTSLRRFWIKNKFIENDLKVIDERSDIKMQLLESFDLTDMDQIYSCFQKFPIFNEGTELDGFLFYHKEADYAIGETTPLVLWLFPFMIEEVLPMFQVHPYYKQKPDNYTNYHDYIRMFNENIKNKRKIRSKDDHKMDVQENQEKNEFDLQNEIQKMIDLERYG</sequence>
<keyword evidence="8" id="KW-0694">RNA-binding</keyword>
<keyword evidence="12" id="KW-1185">Reference proteome</keyword>
<evidence type="ECO:0000313" key="11">
    <source>
        <dbReference type="EMBL" id="KAG5677052.1"/>
    </source>
</evidence>
<dbReference type="SUPFAM" id="SSF56091">
    <property type="entry name" value="DNA ligase/mRNA capping enzyme, catalytic domain"/>
    <property type="match status" value="1"/>
</dbReference>
<keyword evidence="7" id="KW-0963">Cytoplasm</keyword>
<evidence type="ECO:0000256" key="8">
    <source>
        <dbReference type="ARBA" id="ARBA00022884"/>
    </source>
</evidence>
<evidence type="ECO:0000256" key="6">
    <source>
        <dbReference type="ARBA" id="ARBA00022448"/>
    </source>
</evidence>
<dbReference type="GO" id="GO:0061015">
    <property type="term" value="P:snRNA import into nucleus"/>
    <property type="evidence" value="ECO:0007669"/>
    <property type="project" value="InterPro"/>
</dbReference>
<dbReference type="EMBL" id="JADBJN010000002">
    <property type="protein sequence ID" value="KAG5677052.1"/>
    <property type="molecule type" value="Genomic_DNA"/>
</dbReference>
<reference evidence="11" key="1">
    <citation type="submission" date="2021-03" db="EMBL/GenBank/DDBJ databases">
        <title>Chromosome level genome of the anhydrobiotic midge Polypedilum vanderplanki.</title>
        <authorList>
            <person name="Yoshida Y."/>
            <person name="Kikawada T."/>
            <person name="Gusev O."/>
        </authorList>
    </citation>
    <scope>NUCLEOTIDE SEQUENCE</scope>
    <source>
        <strain evidence="11">NIAS01</strain>
        <tissue evidence="11">Whole body or cell culture</tissue>
    </source>
</reference>
<comment type="subcellular location">
    <subcellularLocation>
        <location evidence="3">Cytoplasm</location>
    </subcellularLocation>
    <subcellularLocation>
        <location evidence="2">Nucleus</location>
    </subcellularLocation>
</comment>
<evidence type="ECO:0000256" key="3">
    <source>
        <dbReference type="ARBA" id="ARBA00004496"/>
    </source>
</evidence>
<dbReference type="Pfam" id="PF21974">
    <property type="entry name" value="SPN1_m3Gcap_bd"/>
    <property type="match status" value="1"/>
</dbReference>
<dbReference type="GO" id="GO:0005737">
    <property type="term" value="C:cytoplasm"/>
    <property type="evidence" value="ECO:0007669"/>
    <property type="project" value="UniProtKB-SubCell"/>
</dbReference>
<comment type="caution">
    <text evidence="11">The sequence shown here is derived from an EMBL/GenBank/DDBJ whole genome shotgun (WGS) entry which is preliminary data.</text>
</comment>
<feature type="domain" description="Snurportin-1 m3G cap-binding" evidence="10">
    <location>
        <begin position="63"/>
        <end position="237"/>
    </location>
</feature>
<comment type="similarity">
    <text evidence="4">Belongs to the snurportin family.</text>
</comment>
<dbReference type="PANTHER" id="PTHR13403">
    <property type="entry name" value="SNURPORTIN1 RNUT1 PROTEIN RNA, U TRANSPORTER 1"/>
    <property type="match status" value="1"/>
</dbReference>
<dbReference type="AlphaFoldDB" id="A0A9J6C4E9"/>
<dbReference type="Proteomes" id="UP001107558">
    <property type="component" value="Chromosome 2"/>
</dbReference>
<dbReference type="InterPro" id="IPR047857">
    <property type="entry name" value="Snurportin1_C"/>
</dbReference>
<accession>A0A9J6C4E9</accession>
<keyword evidence="6" id="KW-0813">Transport</keyword>
<evidence type="ECO:0000256" key="2">
    <source>
        <dbReference type="ARBA" id="ARBA00004123"/>
    </source>
</evidence>
<dbReference type="Gene3D" id="3.30.470.30">
    <property type="entry name" value="DNA ligase/mRNA capping enzyme"/>
    <property type="match status" value="1"/>
</dbReference>
<keyword evidence="9" id="KW-0539">Nucleus</keyword>
<evidence type="ECO:0000256" key="9">
    <source>
        <dbReference type="ARBA" id="ARBA00023242"/>
    </source>
</evidence>
<dbReference type="GO" id="GO:0005634">
    <property type="term" value="C:nucleus"/>
    <property type="evidence" value="ECO:0007669"/>
    <property type="project" value="UniProtKB-SubCell"/>
</dbReference>
<dbReference type="InterPro" id="IPR017336">
    <property type="entry name" value="Snurportin-1"/>
</dbReference>
<name>A0A9J6C4E9_POLVA</name>
<comment type="function">
    <text evidence="1">Functions as an U snRNP-specific nuclear import adapter. Involved in the trimethylguanosine (m3G)-cap-dependent nuclear import of U snRNPs. Binds specifically to the terminal m3G-cap U snRNAs.</text>
</comment>
<evidence type="ECO:0000256" key="7">
    <source>
        <dbReference type="ARBA" id="ARBA00022490"/>
    </source>
</evidence>
<organism evidence="11 12">
    <name type="scientific">Polypedilum vanderplanki</name>
    <name type="common">Sleeping chironomid midge</name>
    <dbReference type="NCBI Taxonomy" id="319348"/>
    <lineage>
        <taxon>Eukaryota</taxon>
        <taxon>Metazoa</taxon>
        <taxon>Ecdysozoa</taxon>
        <taxon>Arthropoda</taxon>
        <taxon>Hexapoda</taxon>
        <taxon>Insecta</taxon>
        <taxon>Pterygota</taxon>
        <taxon>Neoptera</taxon>
        <taxon>Endopterygota</taxon>
        <taxon>Diptera</taxon>
        <taxon>Nematocera</taxon>
        <taxon>Chironomoidea</taxon>
        <taxon>Chironomidae</taxon>
        <taxon>Chironominae</taxon>
        <taxon>Polypedilum</taxon>
        <taxon>Polypedilum</taxon>
    </lineage>
</organism>
<evidence type="ECO:0000256" key="5">
    <source>
        <dbReference type="ARBA" id="ARBA00016034"/>
    </source>
</evidence>
<evidence type="ECO:0000259" key="10">
    <source>
        <dbReference type="Pfam" id="PF21974"/>
    </source>
</evidence>
<dbReference type="OrthoDB" id="10003593at2759"/>
<dbReference type="CDD" id="cd09232">
    <property type="entry name" value="Snurportin-1_C"/>
    <property type="match status" value="1"/>
</dbReference>
<evidence type="ECO:0000313" key="12">
    <source>
        <dbReference type="Proteomes" id="UP001107558"/>
    </source>
</evidence>
<dbReference type="GO" id="GO:0003723">
    <property type="term" value="F:RNA binding"/>
    <property type="evidence" value="ECO:0007669"/>
    <property type="project" value="UniProtKB-KW"/>
</dbReference>
<evidence type="ECO:0000256" key="4">
    <source>
        <dbReference type="ARBA" id="ARBA00007540"/>
    </source>
</evidence>
<evidence type="ECO:0000256" key="1">
    <source>
        <dbReference type="ARBA" id="ARBA00003975"/>
    </source>
</evidence>
<gene>
    <name evidence="11" type="ORF">PVAND_006836</name>
</gene>
<protein>
    <recommendedName>
        <fullName evidence="5">Snurportin-1</fullName>
    </recommendedName>
</protein>
<proteinExistence type="inferred from homology"/>
<dbReference type="PANTHER" id="PTHR13403:SF6">
    <property type="entry name" value="SNURPORTIN-1"/>
    <property type="match status" value="1"/>
</dbReference>